<reference evidence="6" key="1">
    <citation type="submission" date="2018-03" db="EMBL/GenBank/DDBJ databases">
        <authorList>
            <person name="Guldener U."/>
        </authorList>
    </citation>
    <scope>NUCLEOTIDE SEQUENCE</scope>
</reference>
<evidence type="ECO:0000313" key="6">
    <source>
        <dbReference type="EMBL" id="SPO03984.1"/>
    </source>
</evidence>
<protein>
    <recommendedName>
        <fullName evidence="8">FAD-dependent oxidoreductase</fullName>
    </recommendedName>
</protein>
<keyword evidence="4" id="KW-0408">Iron</keyword>
<evidence type="ECO:0008006" key="8">
    <source>
        <dbReference type="Google" id="ProtNLM"/>
    </source>
</evidence>
<keyword evidence="3" id="KW-0560">Oxidoreductase</keyword>
<keyword evidence="5" id="KW-0411">Iron-sulfur</keyword>
<proteinExistence type="predicted"/>
<evidence type="ECO:0000256" key="4">
    <source>
        <dbReference type="ARBA" id="ARBA00023004"/>
    </source>
</evidence>
<evidence type="ECO:0000256" key="5">
    <source>
        <dbReference type="ARBA" id="ARBA00023014"/>
    </source>
</evidence>
<dbReference type="GO" id="GO:0051539">
    <property type="term" value="F:4 iron, 4 sulfur cluster binding"/>
    <property type="evidence" value="ECO:0007669"/>
    <property type="project" value="UniProtKB-KW"/>
</dbReference>
<dbReference type="Pfam" id="PF12831">
    <property type="entry name" value="FAD_oxidored"/>
    <property type="match status" value="1"/>
</dbReference>
<organism evidence="6 7">
    <name type="scientific">Cephalotrichum gorgonifer</name>
    <dbReference type="NCBI Taxonomy" id="2041049"/>
    <lineage>
        <taxon>Eukaryota</taxon>
        <taxon>Fungi</taxon>
        <taxon>Dikarya</taxon>
        <taxon>Ascomycota</taxon>
        <taxon>Pezizomycotina</taxon>
        <taxon>Sordariomycetes</taxon>
        <taxon>Hypocreomycetidae</taxon>
        <taxon>Microascales</taxon>
        <taxon>Microascaceae</taxon>
        <taxon>Cephalotrichum</taxon>
    </lineage>
</organism>
<evidence type="ECO:0000256" key="3">
    <source>
        <dbReference type="ARBA" id="ARBA00023002"/>
    </source>
</evidence>
<comment type="caution">
    <text evidence="6">The sequence shown here is derived from an EMBL/GenBank/DDBJ whole genome shotgun (WGS) entry which is preliminary data.</text>
</comment>
<dbReference type="GO" id="GO:0046872">
    <property type="term" value="F:metal ion binding"/>
    <property type="evidence" value="ECO:0007669"/>
    <property type="project" value="UniProtKB-KW"/>
</dbReference>
<gene>
    <name evidence="6" type="ORF">DNG_06667</name>
</gene>
<dbReference type="SUPFAM" id="SSF51905">
    <property type="entry name" value="FAD/NAD(P)-binding domain"/>
    <property type="match status" value="1"/>
</dbReference>
<dbReference type="PANTHER" id="PTHR43498:SF1">
    <property type="entry name" value="COB--COM HETERODISULFIDE REDUCTASE IRON-SULFUR SUBUNIT A"/>
    <property type="match status" value="1"/>
</dbReference>
<dbReference type="PANTHER" id="PTHR43498">
    <property type="entry name" value="FERREDOXIN:COB-COM HETERODISULFIDE REDUCTASE SUBUNIT A"/>
    <property type="match status" value="1"/>
</dbReference>
<dbReference type="Gene3D" id="3.50.50.60">
    <property type="entry name" value="FAD/NAD(P)-binding domain"/>
    <property type="match status" value="1"/>
</dbReference>
<sequence length="589" mass="64820">MAATDDADLVILGATPGGIAAAIAAARLSKTSIVLERTPFIGGLPANGLGATDIATRGATGGLFLEFVRRIKAHYVAVYGPGSAQVRDSDDGYHFEPSVAEKVFHGWLSEYPQIRILTERQFDFEPEDVERRGGEISSIRVTNLGANRVETFSGRFFLDCTYEGDLVAAAGVPFFLGREGQEAYGEIGAGRLYKRWYGPECAGSTHCGDNAIQAYNYRLCVTDDPDNRIEITRPANYNRDEFASLVHDVRSGLHAGVDVKDISQEQVAQNLKLAEQNERPNPDKLGGIRRLVSRVTLPNLKIDGNNQHFALISTDLPEENWPYPTSGWAWRDRFARRLREYTEGLFYFAQNDPALPAWFRDECHGWGWAADEYPENGHFPRQIYVREGRRMKGKHIFTANDVIVQAGGARITNGPGSVEVYGEAKSGSASSGIEDRARCASIQRMSVTASHYALDSHAVRKREPGRVHLDGFFGYFCSPYSVPYGVMVPDAPVTNLLAPVPVSATHVGFSTLRMEPCWMALGQAAGMAAALCMDAGVAAEDVDIDALQRGLLDQGAVLIYKPSLWEDGVDDEARKKMQWEWLQTAKATE</sequence>
<dbReference type="GO" id="GO:0016491">
    <property type="term" value="F:oxidoreductase activity"/>
    <property type="evidence" value="ECO:0007669"/>
    <property type="project" value="UniProtKB-KW"/>
</dbReference>
<keyword evidence="7" id="KW-1185">Reference proteome</keyword>
<accession>A0AAE8N215</accession>
<dbReference type="PRINTS" id="PR00368">
    <property type="entry name" value="FADPNR"/>
</dbReference>
<dbReference type="InterPro" id="IPR036188">
    <property type="entry name" value="FAD/NAD-bd_sf"/>
</dbReference>
<keyword evidence="2" id="KW-0479">Metal-binding</keyword>
<dbReference type="AlphaFoldDB" id="A0AAE8N215"/>
<evidence type="ECO:0000256" key="2">
    <source>
        <dbReference type="ARBA" id="ARBA00022723"/>
    </source>
</evidence>
<evidence type="ECO:0000313" key="7">
    <source>
        <dbReference type="Proteomes" id="UP001187682"/>
    </source>
</evidence>
<keyword evidence="1" id="KW-0004">4Fe-4S</keyword>
<dbReference type="InterPro" id="IPR039650">
    <property type="entry name" value="HdrA-like"/>
</dbReference>
<dbReference type="Proteomes" id="UP001187682">
    <property type="component" value="Unassembled WGS sequence"/>
</dbReference>
<dbReference type="EMBL" id="ONZQ02000009">
    <property type="protein sequence ID" value="SPO03984.1"/>
    <property type="molecule type" value="Genomic_DNA"/>
</dbReference>
<evidence type="ECO:0000256" key="1">
    <source>
        <dbReference type="ARBA" id="ARBA00022485"/>
    </source>
</evidence>
<name>A0AAE8N215_9PEZI</name>